<protein>
    <submittedName>
        <fullName evidence="1">Uncharacterized protein</fullName>
    </submittedName>
</protein>
<dbReference type="EMBL" id="JADEXF010000050">
    <property type="protein sequence ID" value="MBE9103868.1"/>
    <property type="molecule type" value="Genomic_DNA"/>
</dbReference>
<comment type="caution">
    <text evidence="1">The sequence shown here is derived from an EMBL/GenBank/DDBJ whole genome shotgun (WGS) entry which is preliminary data.</text>
</comment>
<keyword evidence="2" id="KW-1185">Reference proteome</keyword>
<reference evidence="1 2" key="1">
    <citation type="submission" date="2020-10" db="EMBL/GenBank/DDBJ databases">
        <authorList>
            <person name="Castelo-Branco R."/>
            <person name="Eusebio N."/>
            <person name="Adriana R."/>
            <person name="Vieira A."/>
            <person name="Brugerolle De Fraissinette N."/>
            <person name="Rezende De Castro R."/>
            <person name="Schneider M.P."/>
            <person name="Vasconcelos V."/>
            <person name="Leao P.N."/>
        </authorList>
    </citation>
    <scope>NUCLEOTIDE SEQUENCE [LARGE SCALE GENOMIC DNA]</scope>
    <source>
        <strain evidence="1 2">LEGE 07299</strain>
    </source>
</reference>
<name>A0ABR9TTZ7_9NOSO</name>
<organism evidence="1 2">
    <name type="scientific">Nostoc cf. edaphicum LEGE 07299</name>
    <dbReference type="NCBI Taxonomy" id="2777974"/>
    <lineage>
        <taxon>Bacteria</taxon>
        <taxon>Bacillati</taxon>
        <taxon>Cyanobacteriota</taxon>
        <taxon>Cyanophyceae</taxon>
        <taxon>Nostocales</taxon>
        <taxon>Nostocaceae</taxon>
        <taxon>Nostoc</taxon>
    </lineage>
</organism>
<accession>A0ABR9TTZ7</accession>
<sequence>CITKLTGIEVEESWFSLNGLKDEIILEVKEKTTLLGLFIDTYKDDNEGQIILAIESVSATELTEKYKKQENNKVAVTAGSVINSTTETVTTGSVTSSTTETVTNIQSSGGSVSREAVGANSSVEFTFRFNEDEFKKKWEEQLQQINASINVIDEADVTLEAKYWDQLENWLLKNYEKHFKNLAVEIAKVRFSMDAYIQQMEFSLNQHLQGWSGYLDKLVEDKISVEISKKINQQINQYVDQTFEQRIRNNVGLIINNIVNKQELNQYIDRHVDQQIDQTFEQRIHNNVGLIINNIVNKPELNQYIDRHVNQQVDQTFEQKVRNNVELIINNIINKQELNQYIDQHVNQQIDQSFEQKIRNNISLITQNIINDNPEIKQYFNQEIDQTFEQKVRNNVELIINNIINKPELNQYLDQHVDQQIDQSFEQKIRNNISVIAQNLVTNAEINQYVSHEIDSTFEQKIENHIQVITQNIINDNDVLNQYVDQRLQQNVTNNTEVNNSIVNLVTNSTEINSKIENVRNEWNETFISLVTQQVDELINVIGGRETFVKLITQNIVNNNTDINQYVSKQIDETYEQKVQNYVQLITQNIVNDNDVLNQYVDRRLQHNVTNNIVINQIFDNAQLTQKIENILVDNSQIHQKIESVVINSTEINNRILNFVVNSTEINNKINNVYRDIDIKLENVRNEWNQTFISLVTQYVDEVINIIGNRESFNIQVANVINIKVDELLNQILRIRNELTIIINNADRHLYEWTLGELMAIKGCLTDRQALVEQLVTFSAELRVKLDNTNCVDINTFKPFKPISVNPAPLSPVQPQQLPGNK</sequence>
<feature type="non-terminal residue" evidence="1">
    <location>
        <position position="1"/>
    </location>
</feature>
<gene>
    <name evidence="1" type="ORF">IQ229_02590</name>
</gene>
<dbReference type="Proteomes" id="UP000647836">
    <property type="component" value="Unassembled WGS sequence"/>
</dbReference>
<evidence type="ECO:0000313" key="2">
    <source>
        <dbReference type="Proteomes" id="UP000647836"/>
    </source>
</evidence>
<evidence type="ECO:0000313" key="1">
    <source>
        <dbReference type="EMBL" id="MBE9103868.1"/>
    </source>
</evidence>
<proteinExistence type="predicted"/>